<dbReference type="GO" id="GO:0071555">
    <property type="term" value="P:cell wall organization"/>
    <property type="evidence" value="ECO:0007669"/>
    <property type="project" value="UniProtKB-UniRule"/>
</dbReference>
<dbReference type="OrthoDB" id="463216at2"/>
<dbReference type="AlphaFoldDB" id="A0A4Q4KLQ6"/>
<dbReference type="SUPFAM" id="SSF141523">
    <property type="entry name" value="L,D-transpeptidase catalytic domain-like"/>
    <property type="match status" value="1"/>
</dbReference>
<organism evidence="9 10">
    <name type="scientific">Brumimicrobium glaciale</name>
    <dbReference type="NCBI Taxonomy" id="200475"/>
    <lineage>
        <taxon>Bacteria</taxon>
        <taxon>Pseudomonadati</taxon>
        <taxon>Bacteroidota</taxon>
        <taxon>Flavobacteriia</taxon>
        <taxon>Flavobacteriales</taxon>
        <taxon>Crocinitomicaceae</taxon>
        <taxon>Brumimicrobium</taxon>
    </lineage>
</organism>
<evidence type="ECO:0000256" key="4">
    <source>
        <dbReference type="ARBA" id="ARBA00022960"/>
    </source>
</evidence>
<evidence type="ECO:0000313" key="10">
    <source>
        <dbReference type="Proteomes" id="UP000293952"/>
    </source>
</evidence>
<name>A0A4Q4KLQ6_9FLAO</name>
<evidence type="ECO:0000256" key="2">
    <source>
        <dbReference type="ARBA" id="ARBA00005992"/>
    </source>
</evidence>
<sequence>MIKTRKQFFNHLRYKIFVVLSLFILIQCTSESPKAIHLLEKKKLETQSDTTAVKIPLLPQVNYHLISTKDSNDWLMSLPPGDTLQALLVLNRIDRKSLLKLDTLVFPDTVGVGIALYSPFPKNVAELSTIHKILFISYYAQAFAVYENGSRIKWGPASLGKQATPTPTGLFSTNWKSKRTISTVNKSWVMDWYFNIANFQGVSMHQYALPGYPASHACIRLYNEDAYWLYNWADEWILDQSNILVYGTPVVIFGKYPFDQRKPWLLQSENNIALTITTSELIAVTQEFLPAIMERQAKRDSVEFHL</sequence>
<evidence type="ECO:0000256" key="7">
    <source>
        <dbReference type="PROSITE-ProRule" id="PRU01373"/>
    </source>
</evidence>
<evidence type="ECO:0000256" key="3">
    <source>
        <dbReference type="ARBA" id="ARBA00022679"/>
    </source>
</evidence>
<keyword evidence="6 7" id="KW-0961">Cell wall biogenesis/degradation</keyword>
<protein>
    <submittedName>
        <fullName evidence="9">Murein L,D-transpeptidase</fullName>
    </submittedName>
</protein>
<dbReference type="GO" id="GO:0016740">
    <property type="term" value="F:transferase activity"/>
    <property type="evidence" value="ECO:0007669"/>
    <property type="project" value="UniProtKB-KW"/>
</dbReference>
<dbReference type="GO" id="GO:0018104">
    <property type="term" value="P:peptidoglycan-protein cross-linking"/>
    <property type="evidence" value="ECO:0007669"/>
    <property type="project" value="TreeGrafter"/>
</dbReference>
<dbReference type="Proteomes" id="UP000293952">
    <property type="component" value="Unassembled WGS sequence"/>
</dbReference>
<dbReference type="GO" id="GO:0005576">
    <property type="term" value="C:extracellular region"/>
    <property type="evidence" value="ECO:0007669"/>
    <property type="project" value="TreeGrafter"/>
</dbReference>
<keyword evidence="10" id="KW-1185">Reference proteome</keyword>
<gene>
    <name evidence="9" type="ORF">ERX46_08510</name>
</gene>
<dbReference type="GO" id="GO:0008360">
    <property type="term" value="P:regulation of cell shape"/>
    <property type="evidence" value="ECO:0007669"/>
    <property type="project" value="UniProtKB-UniRule"/>
</dbReference>
<feature type="active site" description="Nucleophile" evidence="7">
    <location>
        <position position="218"/>
    </location>
</feature>
<evidence type="ECO:0000256" key="1">
    <source>
        <dbReference type="ARBA" id="ARBA00004752"/>
    </source>
</evidence>
<dbReference type="UniPathway" id="UPA00219"/>
<dbReference type="GO" id="GO:0071972">
    <property type="term" value="F:peptidoglycan L,D-transpeptidase activity"/>
    <property type="evidence" value="ECO:0007669"/>
    <property type="project" value="TreeGrafter"/>
</dbReference>
<comment type="caution">
    <text evidence="9">The sequence shown here is derived from an EMBL/GenBank/DDBJ whole genome shotgun (WGS) entry which is preliminary data.</text>
</comment>
<feature type="active site" description="Proton donor/acceptor" evidence="7">
    <location>
        <position position="205"/>
    </location>
</feature>
<proteinExistence type="inferred from homology"/>
<dbReference type="CDD" id="cd16913">
    <property type="entry name" value="YkuD_like"/>
    <property type="match status" value="1"/>
</dbReference>
<accession>A0A4Q4KLQ6</accession>
<feature type="domain" description="L,D-TPase catalytic" evidence="8">
    <location>
        <begin position="132"/>
        <end position="253"/>
    </location>
</feature>
<dbReference type="PANTHER" id="PTHR30582:SF2">
    <property type="entry name" value="L,D-TRANSPEPTIDASE YCIB-RELATED"/>
    <property type="match status" value="1"/>
</dbReference>
<comment type="pathway">
    <text evidence="1 7">Cell wall biogenesis; peptidoglycan biosynthesis.</text>
</comment>
<dbReference type="EMBL" id="SETE01000003">
    <property type="protein sequence ID" value="RYM33998.1"/>
    <property type="molecule type" value="Genomic_DNA"/>
</dbReference>
<dbReference type="InterPro" id="IPR038063">
    <property type="entry name" value="Transpep_catalytic_dom"/>
</dbReference>
<dbReference type="PROSITE" id="PS52029">
    <property type="entry name" value="LD_TPASE"/>
    <property type="match status" value="1"/>
</dbReference>
<evidence type="ECO:0000256" key="5">
    <source>
        <dbReference type="ARBA" id="ARBA00022984"/>
    </source>
</evidence>
<dbReference type="InterPro" id="IPR050979">
    <property type="entry name" value="LD-transpeptidase"/>
</dbReference>
<dbReference type="Pfam" id="PF03734">
    <property type="entry name" value="YkuD"/>
    <property type="match status" value="1"/>
</dbReference>
<keyword evidence="3" id="KW-0808">Transferase</keyword>
<reference evidence="9 10" key="1">
    <citation type="submission" date="2019-02" db="EMBL/GenBank/DDBJ databases">
        <title>Genome sequence of the sea-ice species Brumimicrobium glaciale.</title>
        <authorList>
            <person name="Bowman J.P."/>
        </authorList>
    </citation>
    <scope>NUCLEOTIDE SEQUENCE [LARGE SCALE GENOMIC DNA]</scope>
    <source>
        <strain evidence="9 10">IC156</strain>
    </source>
</reference>
<evidence type="ECO:0000313" key="9">
    <source>
        <dbReference type="EMBL" id="RYM33998.1"/>
    </source>
</evidence>
<dbReference type="Gene3D" id="2.40.440.10">
    <property type="entry name" value="L,D-transpeptidase catalytic domain-like"/>
    <property type="match status" value="1"/>
</dbReference>
<dbReference type="PANTHER" id="PTHR30582">
    <property type="entry name" value="L,D-TRANSPEPTIDASE"/>
    <property type="match status" value="1"/>
</dbReference>
<dbReference type="InterPro" id="IPR005490">
    <property type="entry name" value="LD_TPept_cat_dom"/>
</dbReference>
<keyword evidence="5 7" id="KW-0573">Peptidoglycan synthesis</keyword>
<keyword evidence="4 7" id="KW-0133">Cell shape</keyword>
<evidence type="ECO:0000256" key="6">
    <source>
        <dbReference type="ARBA" id="ARBA00023316"/>
    </source>
</evidence>
<comment type="similarity">
    <text evidence="2">Belongs to the YkuD family.</text>
</comment>
<evidence type="ECO:0000259" key="8">
    <source>
        <dbReference type="PROSITE" id="PS52029"/>
    </source>
</evidence>